<gene>
    <name evidence="2" type="primary">gb02506</name>
    <name evidence="2" type="ORF">PR202_gb02506</name>
</gene>
<sequence length="72" mass="7803">MQAYNNSYPIVSPTTMPACRSASSLTGSRKVMLTRNPRPVKSQSFYHEKGRAVSEAADRRAASLLSSRSGPS</sequence>
<dbReference type="EMBL" id="BQKI01000072">
    <property type="protein sequence ID" value="GJN15582.1"/>
    <property type="molecule type" value="Genomic_DNA"/>
</dbReference>
<keyword evidence="3" id="KW-1185">Reference proteome</keyword>
<organism evidence="2 3">
    <name type="scientific">Eleusine coracana subsp. coracana</name>
    <dbReference type="NCBI Taxonomy" id="191504"/>
    <lineage>
        <taxon>Eukaryota</taxon>
        <taxon>Viridiplantae</taxon>
        <taxon>Streptophyta</taxon>
        <taxon>Embryophyta</taxon>
        <taxon>Tracheophyta</taxon>
        <taxon>Spermatophyta</taxon>
        <taxon>Magnoliopsida</taxon>
        <taxon>Liliopsida</taxon>
        <taxon>Poales</taxon>
        <taxon>Poaceae</taxon>
        <taxon>PACMAD clade</taxon>
        <taxon>Chloridoideae</taxon>
        <taxon>Cynodonteae</taxon>
        <taxon>Eleusininae</taxon>
        <taxon>Eleusine</taxon>
    </lineage>
</organism>
<accession>A0AAV5DZG4</accession>
<reference evidence="2" key="2">
    <citation type="submission" date="2021-12" db="EMBL/GenBank/DDBJ databases">
        <title>Resequencing data analysis of finger millet.</title>
        <authorList>
            <person name="Hatakeyama M."/>
            <person name="Aluri S."/>
            <person name="Balachadran M.T."/>
            <person name="Sivarajan S.R."/>
            <person name="Poveda L."/>
            <person name="Shimizu-Inatsugi R."/>
            <person name="Schlapbach R."/>
            <person name="Sreeman S.M."/>
            <person name="Shimizu K.K."/>
        </authorList>
    </citation>
    <scope>NUCLEOTIDE SEQUENCE</scope>
</reference>
<reference evidence="2" key="1">
    <citation type="journal article" date="2018" name="DNA Res.">
        <title>Multiple hybrid de novo genome assembly of finger millet, an orphan allotetraploid crop.</title>
        <authorList>
            <person name="Hatakeyama M."/>
            <person name="Aluri S."/>
            <person name="Balachadran M.T."/>
            <person name="Sivarajan S.R."/>
            <person name="Patrignani A."/>
            <person name="Gruter S."/>
            <person name="Poveda L."/>
            <person name="Shimizu-Inatsugi R."/>
            <person name="Baeten J."/>
            <person name="Francoijs K.J."/>
            <person name="Nataraja K.N."/>
            <person name="Reddy Y.A.N."/>
            <person name="Phadnis S."/>
            <person name="Ravikumar R.L."/>
            <person name="Schlapbach R."/>
            <person name="Sreeman S.M."/>
            <person name="Shimizu K.K."/>
        </authorList>
    </citation>
    <scope>NUCLEOTIDE SEQUENCE</scope>
</reference>
<proteinExistence type="predicted"/>
<dbReference type="Proteomes" id="UP001054889">
    <property type="component" value="Unassembled WGS sequence"/>
</dbReference>
<name>A0AAV5DZG4_ELECO</name>
<evidence type="ECO:0000313" key="3">
    <source>
        <dbReference type="Proteomes" id="UP001054889"/>
    </source>
</evidence>
<feature type="region of interest" description="Disordered" evidence="1">
    <location>
        <begin position="39"/>
        <end position="72"/>
    </location>
</feature>
<protein>
    <submittedName>
        <fullName evidence="2">Uncharacterized protein</fullName>
    </submittedName>
</protein>
<evidence type="ECO:0000256" key="1">
    <source>
        <dbReference type="SAM" id="MobiDB-lite"/>
    </source>
</evidence>
<evidence type="ECO:0000313" key="2">
    <source>
        <dbReference type="EMBL" id="GJN15582.1"/>
    </source>
</evidence>
<feature type="compositionally biased region" description="Low complexity" evidence="1">
    <location>
        <begin position="62"/>
        <end position="72"/>
    </location>
</feature>
<dbReference type="AlphaFoldDB" id="A0AAV5DZG4"/>
<comment type="caution">
    <text evidence="2">The sequence shown here is derived from an EMBL/GenBank/DDBJ whole genome shotgun (WGS) entry which is preliminary data.</text>
</comment>
<feature type="compositionally biased region" description="Basic and acidic residues" evidence="1">
    <location>
        <begin position="46"/>
        <end position="61"/>
    </location>
</feature>